<proteinExistence type="predicted"/>
<organism evidence="1 2">
    <name type="scientific">Acidithiobacillus ferruginosus</name>
    <dbReference type="NCBI Taxonomy" id="3063951"/>
    <lineage>
        <taxon>Bacteria</taxon>
        <taxon>Pseudomonadati</taxon>
        <taxon>Pseudomonadota</taxon>
        <taxon>Acidithiobacillia</taxon>
        <taxon>Acidithiobacillales</taxon>
        <taxon>Acidithiobacillaceae</taxon>
        <taxon>Acidithiobacillus</taxon>
    </lineage>
</organism>
<name>A0ACD5II35_9PROT</name>
<gene>
    <name evidence="1" type="ORF">HF292_011235</name>
</gene>
<dbReference type="EMBL" id="CP130946">
    <property type="protein sequence ID" value="XRP72369.1"/>
    <property type="molecule type" value="Genomic_DNA"/>
</dbReference>
<accession>A0ACD5II35</accession>
<evidence type="ECO:0000313" key="2">
    <source>
        <dbReference type="Proteomes" id="UP001196097"/>
    </source>
</evidence>
<protein>
    <submittedName>
        <fullName evidence="1">ATPase, T2SS/T4P/T4SS family</fullName>
    </submittedName>
</protein>
<sequence length="391" mass="43534">MSIALTEETFPGVRLAPPKVRFPIIRKEEHILQFLIGLTRGPLADFSDVDFLTGMPPMVMQHGRRYLLDREVDARDTEVLVEAFYTNGWGTLQKTRRGIRTLFTVPAQDAEGKAVFLRFRVSVVLVRVPRSPNNTSMGVQISLRAIADKPPAWQELDLPEVLIHNCFFRDGIVLVTGPTGSGKSSTLAAMIRFALEDAPEWIDHKFVTLEAPIEFVYDHPRVSQSQVPEHIESFAQGVVEAMVRRPNVILVGEAKDQETIRAAIEAAMTGHQVFTTVHTTGVANAVGRMIQRFDGAEARSMAADLLESLRLVLSQRLVSTPNGRLQAVREWLFLDSAMRIRLLRTPLEQLTAAITGELQAHGHSFAQDADALLTEQRITPEAHAWVMSGYA</sequence>
<reference evidence="1 2" key="1">
    <citation type="journal article" date="2021" name="ISME J.">
        <title>Genomic evolution of the class Acidithiobacillia: deep-branching Proteobacteria living in extreme acidic conditions.</title>
        <authorList>
            <person name="Moya-Beltran A."/>
            <person name="Beard S."/>
            <person name="Rojas-Villalobos C."/>
            <person name="Issotta F."/>
            <person name="Gallardo Y."/>
            <person name="Ulloa R."/>
            <person name="Giaveno A."/>
            <person name="Degli Esposti M."/>
            <person name="Johnson D.B."/>
            <person name="Quatrini R."/>
        </authorList>
    </citation>
    <scope>NUCLEOTIDE SEQUENCE [LARGE SCALE GENOMIC DNA]</scope>
    <source>
        <strain evidence="1 2">CF3</strain>
    </source>
</reference>
<dbReference type="Proteomes" id="UP001196097">
    <property type="component" value="Chromosome"/>
</dbReference>
<evidence type="ECO:0000313" key="1">
    <source>
        <dbReference type="EMBL" id="XRP72369.1"/>
    </source>
</evidence>
<keyword evidence="2" id="KW-1185">Reference proteome</keyword>